<accession>A0A8K1XHL3</accession>
<name>A0A8K1XHL3_9VIRU</name>
<feature type="compositionally biased region" description="Basic and acidic residues" evidence="1">
    <location>
        <begin position="1"/>
        <end position="20"/>
    </location>
</feature>
<evidence type="ECO:0000256" key="1">
    <source>
        <dbReference type="SAM" id="MobiDB-lite"/>
    </source>
</evidence>
<protein>
    <submittedName>
        <fullName evidence="2">Uncharacterized protein</fullName>
    </submittedName>
</protein>
<organism evidence="2">
    <name type="scientific">Alphatorquevirus sp</name>
    <dbReference type="NCBI Taxonomy" id="2809145"/>
    <lineage>
        <taxon>Viruses</taxon>
        <taxon>Monodnaviria</taxon>
        <taxon>Shotokuvirae</taxon>
        <taxon>Commensaviricota</taxon>
        <taxon>Cardeaviricetes</taxon>
        <taxon>Sanitavirales</taxon>
        <taxon>Anelloviridae</taxon>
        <taxon>Alphatorquevirus</taxon>
    </lineage>
</organism>
<evidence type="ECO:0000313" key="2">
    <source>
        <dbReference type="EMBL" id="UHS18428.1"/>
    </source>
</evidence>
<feature type="compositionally biased region" description="Basic and acidic residues" evidence="1">
    <location>
        <begin position="35"/>
        <end position="51"/>
    </location>
</feature>
<feature type="region of interest" description="Disordered" evidence="1">
    <location>
        <begin position="1"/>
        <end position="73"/>
    </location>
</feature>
<reference evidence="2" key="1">
    <citation type="journal article" date="2021" name="Cell Host Microbe">
        <title>Global genome analysis reveals a vast and dynamic anellovirus landscape within the human virome.</title>
        <authorList>
            <person name="Arze C.A."/>
            <person name="Springer S."/>
            <person name="Dudas G."/>
            <person name="Patel S."/>
            <person name="Bhattacharyya A."/>
            <person name="Swaminathan H."/>
            <person name="Brugnara C."/>
            <person name="Delagrave S."/>
            <person name="Ong T."/>
            <person name="Kahvejian A."/>
            <person name="Echelard Y."/>
            <person name="Weinstein E.G."/>
            <person name="Hajjar R.J."/>
            <person name="Andersen K.G."/>
            <person name="Yozwiak N.L."/>
        </authorList>
    </citation>
    <scope>NUCLEOTIDE SEQUENCE</scope>
    <source>
        <strain evidence="2">TF1YBNF4B</strain>
    </source>
</reference>
<sequence>MVRIDNGNRDRSRSPRRRDANGPAAAQPAAPRTKKTGEGDQQHLQTAHKDPATPPRPHYPLVGGPKYLFPERLPKPYTTQDWETEYQCCKAWDRPPRNNLSDPPFYPWMPRDQYRVTFKLGFQ</sequence>
<dbReference type="EMBL" id="OK574431">
    <property type="protein sequence ID" value="UHS18428.1"/>
    <property type="molecule type" value="Genomic_DNA"/>
</dbReference>
<proteinExistence type="predicted"/>